<accession>A0A1V2GXD2</accession>
<dbReference type="EMBL" id="MLCO01000255">
    <property type="protein sequence ID" value="ONG47972.1"/>
    <property type="molecule type" value="Genomic_DNA"/>
</dbReference>
<gene>
    <name evidence="2" type="ORF">BKE38_22400</name>
</gene>
<protein>
    <submittedName>
        <fullName evidence="2">Uncharacterized protein</fullName>
    </submittedName>
</protein>
<keyword evidence="3" id="KW-1185">Reference proteome</keyword>
<evidence type="ECO:0000313" key="3">
    <source>
        <dbReference type="Proteomes" id="UP000188879"/>
    </source>
</evidence>
<dbReference type="RefSeq" id="WP_076959515.1">
    <property type="nucleotide sequence ID" value="NZ_MLCO01000255.1"/>
</dbReference>
<dbReference type="Proteomes" id="UP000188879">
    <property type="component" value="Unassembled WGS sequence"/>
</dbReference>
<evidence type="ECO:0000313" key="2">
    <source>
        <dbReference type="EMBL" id="ONG47972.1"/>
    </source>
</evidence>
<comment type="caution">
    <text evidence="2">The sequence shown here is derived from an EMBL/GenBank/DDBJ whole genome shotgun (WGS) entry which is preliminary data.</text>
</comment>
<evidence type="ECO:0000256" key="1">
    <source>
        <dbReference type="SAM" id="MobiDB-lite"/>
    </source>
</evidence>
<dbReference type="AlphaFoldDB" id="A0A1V2GXD2"/>
<proteinExistence type="predicted"/>
<sequence>MKSSVNYARQSDPDFNRQFARRWSEPTKPVARPRAEAIKLIEIPLAAGADGSPRAALLVPPMPAALDRRPVRRIFDSIGDAIAAKRMLEAAR</sequence>
<organism evidence="2 3">
    <name type="scientific">Teichococcus deserti</name>
    <dbReference type="NCBI Taxonomy" id="1817963"/>
    <lineage>
        <taxon>Bacteria</taxon>
        <taxon>Pseudomonadati</taxon>
        <taxon>Pseudomonadota</taxon>
        <taxon>Alphaproteobacteria</taxon>
        <taxon>Acetobacterales</taxon>
        <taxon>Roseomonadaceae</taxon>
        <taxon>Roseomonas</taxon>
    </lineage>
</organism>
<reference evidence="2 3" key="1">
    <citation type="submission" date="2016-10" db="EMBL/GenBank/DDBJ databases">
        <title>Draft Genome sequence of Roseomonas sp. strain M3.</title>
        <authorList>
            <person name="Subhash Y."/>
            <person name="Lee S."/>
        </authorList>
    </citation>
    <scope>NUCLEOTIDE SEQUENCE [LARGE SCALE GENOMIC DNA]</scope>
    <source>
        <strain evidence="2 3">M3</strain>
    </source>
</reference>
<name>A0A1V2GXD2_9PROT</name>
<feature type="region of interest" description="Disordered" evidence="1">
    <location>
        <begin position="1"/>
        <end position="30"/>
    </location>
</feature>